<keyword evidence="1" id="KW-0472">Membrane</keyword>
<gene>
    <name evidence="2" type="ORF">LCGC14_1516790</name>
</gene>
<keyword evidence="1" id="KW-1133">Transmembrane helix</keyword>
<evidence type="ECO:0000313" key="2">
    <source>
        <dbReference type="EMBL" id="KKM62919.1"/>
    </source>
</evidence>
<feature type="transmembrane region" description="Helical" evidence="1">
    <location>
        <begin position="223"/>
        <end position="243"/>
    </location>
</feature>
<accession>A0A0F9IZV3</accession>
<name>A0A0F9IZV3_9ZZZZ</name>
<dbReference type="EMBL" id="LAZR01011201">
    <property type="protein sequence ID" value="KKM62919.1"/>
    <property type="molecule type" value="Genomic_DNA"/>
</dbReference>
<comment type="caution">
    <text evidence="2">The sequence shown here is derived from an EMBL/GenBank/DDBJ whole genome shotgun (WGS) entry which is preliminary data.</text>
</comment>
<organism evidence="2">
    <name type="scientific">marine sediment metagenome</name>
    <dbReference type="NCBI Taxonomy" id="412755"/>
    <lineage>
        <taxon>unclassified sequences</taxon>
        <taxon>metagenomes</taxon>
        <taxon>ecological metagenomes</taxon>
    </lineage>
</organism>
<keyword evidence="1" id="KW-0812">Transmembrane</keyword>
<reference evidence="2" key="1">
    <citation type="journal article" date="2015" name="Nature">
        <title>Complex archaea that bridge the gap between prokaryotes and eukaryotes.</title>
        <authorList>
            <person name="Spang A."/>
            <person name="Saw J.H."/>
            <person name="Jorgensen S.L."/>
            <person name="Zaremba-Niedzwiedzka K."/>
            <person name="Martijn J."/>
            <person name="Lind A.E."/>
            <person name="van Eijk R."/>
            <person name="Schleper C."/>
            <person name="Guy L."/>
            <person name="Ettema T.J."/>
        </authorList>
    </citation>
    <scope>NUCLEOTIDE SEQUENCE</scope>
</reference>
<proteinExistence type="predicted"/>
<sequence>MAKRSEDNLTTILKEILSENDINVEVYSSILHNIYNYLKENEKFITISPRFDCLECDLRHFKTKTNLNCFIQHKSKSNTNQLKEEWIGSLITNSLNIEHVKIKKANFKIPLSSIKRGLRTTSNIRCIDVNDKLDYLIVHSFKDLKENYLRYILEKKTINKFKAEEFNIVLNNFEKRKSFLHLNRRLYLASPGTSYVAFHSNTPFIGVDTWGFYTMNKDEAKLIALWLNSTFGIIQLLMIGVAIEGNWMKVHKYMLKDLYIPEPTLFLKNNSDELYILYKKVSKIEVLSLTEQLQITHNIRQEIDRFFIEKLELDIWKDYGTLNKFLKTIQKELLKELKGLCPSDF</sequence>
<protein>
    <submittedName>
        <fullName evidence="2">Uncharacterized protein</fullName>
    </submittedName>
</protein>
<dbReference type="AlphaFoldDB" id="A0A0F9IZV3"/>
<evidence type="ECO:0000256" key="1">
    <source>
        <dbReference type="SAM" id="Phobius"/>
    </source>
</evidence>